<evidence type="ECO:0000313" key="2">
    <source>
        <dbReference type="EMBL" id="AYD40760.1"/>
    </source>
</evidence>
<dbReference type="AlphaFoldDB" id="A0A386H522"/>
<dbReference type="KEGG" id="cfer:D4Z93_09545"/>
<accession>A0A386H522</accession>
<dbReference type="PANTHER" id="PTHR40032:SF1">
    <property type="entry name" value="EXPORTED PROTEIN"/>
    <property type="match status" value="1"/>
</dbReference>
<protein>
    <submittedName>
        <fullName evidence="2">Methylase</fullName>
    </submittedName>
</protein>
<feature type="domain" description="Putative amidase" evidence="1">
    <location>
        <begin position="5"/>
        <end position="162"/>
    </location>
</feature>
<dbReference type="RefSeq" id="WP_119973038.1">
    <property type="nucleotide sequence ID" value="NZ_CP032416.1"/>
</dbReference>
<gene>
    <name evidence="2" type="ORF">D4Z93_09545</name>
</gene>
<reference evidence="2 3" key="1">
    <citation type="journal article" date="2019" name="Int. J. Syst. Evol. Microbiol.">
        <title>Clostridium fermenticellae sp. nov., isolated from the mud in a fermentation cellar for the production of the Chinese liquor, baijiu.</title>
        <authorList>
            <person name="Xu P.X."/>
            <person name="Chai L.J."/>
            <person name="Qiu T."/>
            <person name="Zhang X.J."/>
            <person name="Lu Z.M."/>
            <person name="Xiao C."/>
            <person name="Wang S.T."/>
            <person name="Shen C.H."/>
            <person name="Shi J.S."/>
            <person name="Xu Z.H."/>
        </authorList>
    </citation>
    <scope>NUCLEOTIDE SEQUENCE [LARGE SCALE GENOMIC DNA]</scope>
    <source>
        <strain evidence="2 3">JN500901</strain>
    </source>
</reference>
<keyword evidence="3" id="KW-1185">Reference proteome</keyword>
<sequence length="172" mass="19692">MKHLSYSRERAVNYAINFAAIPNPNFKYFIPYGDNGGDCTNFTSQCLNAGGAPMIFSGNNQWWYYNKNSKNNSLDKWSVSWAVANSLYWYLKNNYVKNLYGIKGKEVSDIKTLEIGDIIFFKDSQGNISHSAIITSFDDYGIPLIAQHTPNVLNIPYMKKWAVETFFIKIIL</sequence>
<keyword evidence="2" id="KW-0489">Methyltransferase</keyword>
<name>A0A386H522_9CLOT</name>
<keyword evidence="2" id="KW-0808">Transferase</keyword>
<dbReference type="EMBL" id="CP032416">
    <property type="protein sequence ID" value="AYD40760.1"/>
    <property type="molecule type" value="Genomic_DNA"/>
</dbReference>
<dbReference type="Gene3D" id="3.90.1720.10">
    <property type="entry name" value="endopeptidase domain like (from Nostoc punctiforme)"/>
    <property type="match status" value="1"/>
</dbReference>
<proteinExistence type="predicted"/>
<dbReference type="OrthoDB" id="9812429at2"/>
<dbReference type="PANTHER" id="PTHR40032">
    <property type="entry name" value="EXPORTED PROTEIN-RELATED"/>
    <property type="match status" value="1"/>
</dbReference>
<dbReference type="GO" id="GO:0008168">
    <property type="term" value="F:methyltransferase activity"/>
    <property type="evidence" value="ECO:0007669"/>
    <property type="project" value="UniProtKB-KW"/>
</dbReference>
<dbReference type="GO" id="GO:0032259">
    <property type="term" value="P:methylation"/>
    <property type="evidence" value="ECO:0007669"/>
    <property type="project" value="UniProtKB-KW"/>
</dbReference>
<evidence type="ECO:0000313" key="3">
    <source>
        <dbReference type="Proteomes" id="UP000266301"/>
    </source>
</evidence>
<dbReference type="Proteomes" id="UP000266301">
    <property type="component" value="Chromosome"/>
</dbReference>
<evidence type="ECO:0000259" key="1">
    <source>
        <dbReference type="Pfam" id="PF12671"/>
    </source>
</evidence>
<organism evidence="2 3">
    <name type="scientific">Clostridium fermenticellae</name>
    <dbReference type="NCBI Taxonomy" id="2068654"/>
    <lineage>
        <taxon>Bacteria</taxon>
        <taxon>Bacillati</taxon>
        <taxon>Bacillota</taxon>
        <taxon>Clostridia</taxon>
        <taxon>Eubacteriales</taxon>
        <taxon>Clostridiaceae</taxon>
        <taxon>Clostridium</taxon>
    </lineage>
</organism>
<dbReference type="InterPro" id="IPR024301">
    <property type="entry name" value="Amidase_6"/>
</dbReference>
<dbReference type="Pfam" id="PF12671">
    <property type="entry name" value="Amidase_6"/>
    <property type="match status" value="1"/>
</dbReference>